<dbReference type="Gene3D" id="1.20.1250.20">
    <property type="entry name" value="MFS general substrate transporter like domains"/>
    <property type="match status" value="2"/>
</dbReference>
<feature type="transmembrane region" description="Helical" evidence="3">
    <location>
        <begin position="123"/>
        <end position="143"/>
    </location>
</feature>
<protein>
    <submittedName>
        <fullName evidence="5">Putative transporter MCH4</fullName>
    </submittedName>
</protein>
<gene>
    <name evidence="5" type="ORF">AB675_4027</name>
</gene>
<dbReference type="InterPro" id="IPR011701">
    <property type="entry name" value="MFS"/>
</dbReference>
<comment type="caution">
    <text evidence="5">The sequence shown here is derived from an EMBL/GenBank/DDBJ whole genome shotgun (WGS) entry which is preliminary data.</text>
</comment>
<evidence type="ECO:0000256" key="1">
    <source>
        <dbReference type="ARBA" id="ARBA00004141"/>
    </source>
</evidence>
<evidence type="ECO:0000256" key="3">
    <source>
        <dbReference type="SAM" id="Phobius"/>
    </source>
</evidence>
<dbReference type="GO" id="GO:0022857">
    <property type="term" value="F:transmembrane transporter activity"/>
    <property type="evidence" value="ECO:0007669"/>
    <property type="project" value="InterPro"/>
</dbReference>
<dbReference type="InterPro" id="IPR015424">
    <property type="entry name" value="PyrdxlP-dep_Trfase"/>
</dbReference>
<dbReference type="InterPro" id="IPR015422">
    <property type="entry name" value="PyrdxlP-dep_Trfase_small"/>
</dbReference>
<feature type="transmembrane region" description="Helical" evidence="3">
    <location>
        <begin position="318"/>
        <end position="338"/>
    </location>
</feature>
<dbReference type="PROSITE" id="PS50850">
    <property type="entry name" value="MFS"/>
    <property type="match status" value="1"/>
</dbReference>
<dbReference type="GO" id="GO:0016020">
    <property type="term" value="C:membrane"/>
    <property type="evidence" value="ECO:0007669"/>
    <property type="project" value="UniProtKB-SubCell"/>
</dbReference>
<name>A0A0N1NYU4_9EURO</name>
<dbReference type="EMBL" id="LFJN01000023">
    <property type="protein sequence ID" value="KPI37573.1"/>
    <property type="molecule type" value="Genomic_DNA"/>
</dbReference>
<reference evidence="5 6" key="1">
    <citation type="submission" date="2015-06" db="EMBL/GenBank/DDBJ databases">
        <title>Draft genome of the ant-associated black yeast Phialophora attae CBS 131958.</title>
        <authorList>
            <person name="Moreno L.F."/>
            <person name="Stielow B.J."/>
            <person name="de Hoog S."/>
            <person name="Vicente V.A."/>
            <person name="Weiss V.A."/>
            <person name="de Vries M."/>
            <person name="Cruz L.M."/>
            <person name="Souza E.M."/>
        </authorList>
    </citation>
    <scope>NUCLEOTIDE SEQUENCE [LARGE SCALE GENOMIC DNA]</scope>
    <source>
        <strain evidence="5 6">CBS 131958</strain>
    </source>
</reference>
<evidence type="ECO:0000259" key="4">
    <source>
        <dbReference type="PROSITE" id="PS50850"/>
    </source>
</evidence>
<keyword evidence="3" id="KW-0812">Transmembrane</keyword>
<feature type="transmembrane region" description="Helical" evidence="3">
    <location>
        <begin position="414"/>
        <end position="435"/>
    </location>
</feature>
<feature type="domain" description="Major facilitator superfamily (MFS) profile" evidence="4">
    <location>
        <begin position="47"/>
        <end position="443"/>
    </location>
</feature>
<dbReference type="SUPFAM" id="SSF103473">
    <property type="entry name" value="MFS general substrate transporter"/>
    <property type="match status" value="1"/>
</dbReference>
<organism evidence="5 6">
    <name type="scientific">Cyphellophora attinorum</name>
    <dbReference type="NCBI Taxonomy" id="1664694"/>
    <lineage>
        <taxon>Eukaryota</taxon>
        <taxon>Fungi</taxon>
        <taxon>Dikarya</taxon>
        <taxon>Ascomycota</taxon>
        <taxon>Pezizomycotina</taxon>
        <taxon>Eurotiomycetes</taxon>
        <taxon>Chaetothyriomycetidae</taxon>
        <taxon>Chaetothyriales</taxon>
        <taxon>Cyphellophoraceae</taxon>
        <taxon>Cyphellophora</taxon>
    </lineage>
</organism>
<proteinExistence type="predicted"/>
<dbReference type="CDD" id="cd17352">
    <property type="entry name" value="MFS_MCT_SLC16"/>
    <property type="match status" value="1"/>
</dbReference>
<evidence type="ECO:0000313" key="6">
    <source>
        <dbReference type="Proteomes" id="UP000038010"/>
    </source>
</evidence>
<dbReference type="InterPro" id="IPR020846">
    <property type="entry name" value="MFS_dom"/>
</dbReference>
<dbReference type="Gene3D" id="3.90.1150.10">
    <property type="entry name" value="Aspartate Aminotransferase, domain 1"/>
    <property type="match status" value="1"/>
</dbReference>
<feature type="transmembrane region" description="Helical" evidence="3">
    <location>
        <begin position="292"/>
        <end position="311"/>
    </location>
</feature>
<feature type="transmembrane region" description="Helical" evidence="3">
    <location>
        <begin position="56"/>
        <end position="76"/>
    </location>
</feature>
<feature type="transmembrane region" description="Helical" evidence="3">
    <location>
        <begin position="149"/>
        <end position="169"/>
    </location>
</feature>
<accession>A0A0N1NYU4</accession>
<feature type="compositionally biased region" description="Basic and acidic residues" evidence="2">
    <location>
        <begin position="7"/>
        <end position="19"/>
    </location>
</feature>
<dbReference type="RefSeq" id="XP_017997536.1">
    <property type="nucleotide sequence ID" value="XM_018144134.1"/>
</dbReference>
<dbReference type="Pfam" id="PF00266">
    <property type="entry name" value="Aminotran_5"/>
    <property type="match status" value="1"/>
</dbReference>
<feature type="region of interest" description="Disordered" evidence="2">
    <location>
        <begin position="1"/>
        <end position="38"/>
    </location>
</feature>
<dbReference type="Gene3D" id="3.40.640.10">
    <property type="entry name" value="Type I PLP-dependent aspartate aminotransferase-like (Major domain)"/>
    <property type="match status" value="1"/>
</dbReference>
<feature type="transmembrane region" description="Helical" evidence="3">
    <location>
        <begin position="96"/>
        <end position="116"/>
    </location>
</feature>
<keyword evidence="6" id="KW-1185">Reference proteome</keyword>
<dbReference type="Pfam" id="PF07690">
    <property type="entry name" value="MFS_1"/>
    <property type="match status" value="1"/>
</dbReference>
<sequence length="886" mass="96035">MPEEIDDKSTLADAEHDPSTRGAEAANSGIEEKQPTTTIPPPDVGLIAWLQILGGFLLMFNTWGLILAYGAFQAYYETPSARHPPPFTASPSTAAWIGSIQAFLLLFMGGICGRLFDAGYLRFLLLTGTGLIVVGLMLASLVHTYWQALLSQGFCVGLGMGCLLVPSVGTASTWFVKHRGMAVGIVTSGSAVGGIILPIICQKLLPIVGFGWTLRILGFVSLATLSVSIAVLRPRLPPRKRGGFFAFSALKEGPFLCYCSGMLVALLGFYVFMQFVQSWAEAINVSSLDPIYYLPIINAASAFGRFLPAFISDTLGPLNVQIPCAILSATLAYAWIGVDSLPSLLVICVLYGFFSGGMLALPPAAVASLTEDMTHFGQRMGLCFVFMAVGSLVGTPVTGTIIGSRNADGNWDGARIWAGTTILLGGFLMAAGRWCTEIKEVTYSHSILSERAKKLNPPRREHTEVVMGSAGMNVDAVRGAFPALNQKQVFMDNAGGSQVLGTVIDSINTYLNNHNVQLGASYPVAQKSTKLFSEGHNAGARYINAAPEQVVFGPSTTQHFRNVSVALKTQPGDEIVLSKLDHEANIAGWLQMAKWRGLKVNWWVPSKDTTSNPKLVPEDLKKLVNERTRLVACTHTSNILGTVTDLNALSEVVHAANPRALFAADAVAYAPHAKIDVKDFGVDIYSFSWYKVYGPHMAMLYISDRARSEIESLGHFFKSTATLEEMLGLAAGNYESVQTVPRIVEYLDSTGWDAISRQEEAIQGVLLDYLRSKPDIIKIYGEASSDRSLRVPVISFRVKGHKSFGITDAIESKSNYGCRAGHFYSKRLCQDVLGIPDVDDGVVRCSLLHYNTIEEVQGLVKVLDEIISSGEGKQPDDKTQKDVSNW</sequence>
<dbReference type="GeneID" id="28736014"/>
<dbReference type="InterPro" id="IPR000192">
    <property type="entry name" value="Aminotrans_V_dom"/>
</dbReference>
<feature type="transmembrane region" description="Helical" evidence="3">
    <location>
        <begin position="212"/>
        <end position="232"/>
    </location>
</feature>
<feature type="transmembrane region" description="Helical" evidence="3">
    <location>
        <begin position="181"/>
        <end position="200"/>
    </location>
</feature>
<feature type="transmembrane region" description="Helical" evidence="3">
    <location>
        <begin position="381"/>
        <end position="402"/>
    </location>
</feature>
<dbReference type="PANTHER" id="PTHR43586">
    <property type="entry name" value="CYSTEINE DESULFURASE"/>
    <property type="match status" value="1"/>
</dbReference>
<dbReference type="SUPFAM" id="SSF53383">
    <property type="entry name" value="PLP-dependent transferases"/>
    <property type="match status" value="1"/>
</dbReference>
<dbReference type="AlphaFoldDB" id="A0A0N1NYU4"/>
<keyword evidence="3" id="KW-0472">Membrane</keyword>
<feature type="transmembrane region" description="Helical" evidence="3">
    <location>
        <begin position="253"/>
        <end position="272"/>
    </location>
</feature>
<evidence type="ECO:0000313" key="5">
    <source>
        <dbReference type="EMBL" id="KPI37573.1"/>
    </source>
</evidence>
<dbReference type="InterPro" id="IPR015421">
    <property type="entry name" value="PyrdxlP-dep_Trfase_major"/>
</dbReference>
<dbReference type="Proteomes" id="UP000038010">
    <property type="component" value="Unassembled WGS sequence"/>
</dbReference>
<dbReference type="VEuPathDB" id="FungiDB:AB675_4027"/>
<dbReference type="InterPro" id="IPR036259">
    <property type="entry name" value="MFS_trans_sf"/>
</dbReference>
<feature type="transmembrane region" description="Helical" evidence="3">
    <location>
        <begin position="344"/>
        <end position="369"/>
    </location>
</feature>
<evidence type="ECO:0000256" key="2">
    <source>
        <dbReference type="SAM" id="MobiDB-lite"/>
    </source>
</evidence>
<comment type="subcellular location">
    <subcellularLocation>
        <location evidence="1">Membrane</location>
        <topology evidence="1">Multi-pass membrane protein</topology>
    </subcellularLocation>
</comment>
<dbReference type="PANTHER" id="PTHR43586:SF21">
    <property type="entry name" value="PYRIDOXAL PHOSPHATE (PLP)-DEPENDENT ASPARTATE AMINOTRANSFERASE SUPERFAMILY"/>
    <property type="match status" value="1"/>
</dbReference>
<dbReference type="OrthoDB" id="420046at2759"/>
<keyword evidence="3" id="KW-1133">Transmembrane helix</keyword>